<keyword evidence="7" id="KW-0496">Mitochondrion</keyword>
<comment type="similarity">
    <text evidence="2">Belongs to the UQCRB/QCR7 family.</text>
</comment>
<evidence type="ECO:0008006" key="10">
    <source>
        <dbReference type="Google" id="ProtNLM"/>
    </source>
</evidence>
<keyword evidence="4" id="KW-0679">Respiratory chain</keyword>
<accession>A0A7S2FYD9</accession>
<dbReference type="AlphaFoldDB" id="A0A7S2FYD9"/>
<name>A0A7S2FYD9_9STRA</name>
<dbReference type="PANTHER" id="PTHR12022">
    <property type="entry name" value="UBIQUINOL-CYTOCHROME C REDUCTASE COMPLEX 14 KD PROTEIN"/>
    <property type="match status" value="1"/>
</dbReference>
<dbReference type="PANTHER" id="PTHR12022:SF0">
    <property type="entry name" value="CYTOCHROME B-C1 COMPLEX SUBUNIT 7"/>
    <property type="match status" value="1"/>
</dbReference>
<dbReference type="SUPFAM" id="SSF81524">
    <property type="entry name" value="14 kDa protein of cytochrome bc1 complex (Ubiquinol-cytochrome c reductase)"/>
    <property type="match status" value="1"/>
</dbReference>
<comment type="subcellular location">
    <subcellularLocation>
        <location evidence="1">Mitochondrion inner membrane</location>
        <topology evidence="1">Peripheral membrane protein</topology>
        <orientation evidence="1">Matrix side</orientation>
    </subcellularLocation>
</comment>
<evidence type="ECO:0000256" key="6">
    <source>
        <dbReference type="ARBA" id="ARBA00022982"/>
    </source>
</evidence>
<proteinExistence type="inferred from homology"/>
<dbReference type="InterPro" id="IPR036544">
    <property type="entry name" value="QCR7_sf"/>
</dbReference>
<reference evidence="9" key="1">
    <citation type="submission" date="2021-01" db="EMBL/GenBank/DDBJ databases">
        <authorList>
            <person name="Corre E."/>
            <person name="Pelletier E."/>
            <person name="Niang G."/>
            <person name="Scheremetjew M."/>
            <person name="Finn R."/>
            <person name="Kale V."/>
            <person name="Holt S."/>
            <person name="Cochrane G."/>
            <person name="Meng A."/>
            <person name="Brown T."/>
            <person name="Cohen L."/>
        </authorList>
    </citation>
    <scope>NUCLEOTIDE SEQUENCE</scope>
    <source>
        <strain evidence="9">RCC1693</strain>
    </source>
</reference>
<keyword evidence="6" id="KW-0249">Electron transport</keyword>
<keyword evidence="8" id="KW-0472">Membrane</keyword>
<keyword evidence="5" id="KW-0999">Mitochondrion inner membrane</keyword>
<dbReference type="Gene3D" id="1.10.1090.10">
    <property type="entry name" value="Cytochrome b-c1 complex subunit 7"/>
    <property type="match status" value="1"/>
</dbReference>
<sequence length="112" mass="12801">MAASLVGKNVWNSVAKVYQAGVVQRLNQYGLKYDDILNESDPDVKIALSRMPGDLQVARDRRLKRALDISFKKKPLPADFQKTLTPLEPYMESIVDEMRSLRLERELLNGPR</sequence>
<dbReference type="InterPro" id="IPR003197">
    <property type="entry name" value="QCR7"/>
</dbReference>
<evidence type="ECO:0000256" key="4">
    <source>
        <dbReference type="ARBA" id="ARBA00022660"/>
    </source>
</evidence>
<keyword evidence="3" id="KW-0813">Transport</keyword>
<evidence type="ECO:0000256" key="8">
    <source>
        <dbReference type="ARBA" id="ARBA00023136"/>
    </source>
</evidence>
<evidence type="ECO:0000313" key="9">
    <source>
        <dbReference type="EMBL" id="CAD9420542.1"/>
    </source>
</evidence>
<dbReference type="GO" id="GO:0045275">
    <property type="term" value="C:respiratory chain complex III"/>
    <property type="evidence" value="ECO:0007669"/>
    <property type="project" value="InterPro"/>
</dbReference>
<organism evidence="9">
    <name type="scientific">Florenciella parvula</name>
    <dbReference type="NCBI Taxonomy" id="236787"/>
    <lineage>
        <taxon>Eukaryota</taxon>
        <taxon>Sar</taxon>
        <taxon>Stramenopiles</taxon>
        <taxon>Ochrophyta</taxon>
        <taxon>Dictyochophyceae</taxon>
        <taxon>Florenciellales</taxon>
        <taxon>Florenciella</taxon>
    </lineage>
</organism>
<evidence type="ECO:0000256" key="7">
    <source>
        <dbReference type="ARBA" id="ARBA00023128"/>
    </source>
</evidence>
<evidence type="ECO:0000256" key="3">
    <source>
        <dbReference type="ARBA" id="ARBA00022448"/>
    </source>
</evidence>
<protein>
    <recommendedName>
        <fullName evidence="10">Cytochrome b-c1 complex subunit 7</fullName>
    </recommendedName>
</protein>
<gene>
    <name evidence="9" type="ORF">FPAR1323_LOCUS9831</name>
</gene>
<dbReference type="EMBL" id="HBGT01018684">
    <property type="protein sequence ID" value="CAD9420542.1"/>
    <property type="molecule type" value="Transcribed_RNA"/>
</dbReference>
<evidence type="ECO:0000256" key="2">
    <source>
        <dbReference type="ARBA" id="ARBA00008554"/>
    </source>
</evidence>
<dbReference type="GO" id="GO:0006122">
    <property type="term" value="P:mitochondrial electron transport, ubiquinol to cytochrome c"/>
    <property type="evidence" value="ECO:0007669"/>
    <property type="project" value="InterPro"/>
</dbReference>
<dbReference type="GO" id="GO:0005743">
    <property type="term" value="C:mitochondrial inner membrane"/>
    <property type="evidence" value="ECO:0007669"/>
    <property type="project" value="UniProtKB-SubCell"/>
</dbReference>
<evidence type="ECO:0000256" key="1">
    <source>
        <dbReference type="ARBA" id="ARBA00004443"/>
    </source>
</evidence>
<dbReference type="Pfam" id="PF02271">
    <property type="entry name" value="UCR_14kD"/>
    <property type="match status" value="1"/>
</dbReference>
<evidence type="ECO:0000256" key="5">
    <source>
        <dbReference type="ARBA" id="ARBA00022792"/>
    </source>
</evidence>